<dbReference type="PANTHER" id="PTHR21666">
    <property type="entry name" value="PEPTIDASE-RELATED"/>
    <property type="match status" value="1"/>
</dbReference>
<proteinExistence type="predicted"/>
<dbReference type="Proteomes" id="UP000238634">
    <property type="component" value="Unassembled WGS sequence"/>
</dbReference>
<dbReference type="CDD" id="cd12797">
    <property type="entry name" value="M23_peptidase"/>
    <property type="match status" value="1"/>
</dbReference>
<evidence type="ECO:0000256" key="1">
    <source>
        <dbReference type="ARBA" id="ARBA00022729"/>
    </source>
</evidence>
<organism evidence="6 7">
    <name type="scientific">Phormidesmis priestleyi ULC007</name>
    <dbReference type="NCBI Taxonomy" id="1920490"/>
    <lineage>
        <taxon>Bacteria</taxon>
        <taxon>Bacillati</taxon>
        <taxon>Cyanobacteriota</taxon>
        <taxon>Cyanophyceae</taxon>
        <taxon>Leptolyngbyales</taxon>
        <taxon>Leptolyngbyaceae</taxon>
        <taxon>Phormidesmis</taxon>
    </lineage>
</organism>
<dbReference type="Pfam" id="PF01551">
    <property type="entry name" value="Peptidase_M23"/>
    <property type="match status" value="1"/>
</dbReference>
<dbReference type="EMBL" id="PVWG01000003">
    <property type="protein sequence ID" value="PSB21337.1"/>
    <property type="molecule type" value="Genomic_DNA"/>
</dbReference>
<sequence>MQRLIGVVCLVSLLWIAHPAISQESSLDDLKQHQQQIDQQRSAVQKERDRVQKLEKSAQSNLKGIRKNIQVTTGQIQVSETKLKQATRQLKTLQIALDSADRTYRQKQAATGSRLRFLQRQPRSHGWAVLLQSQSLNDFIDRRQQLRRVYKTDRKILTDLKSDAERLDRQQNQVEQQKNQIALLTQELLAQKSEFEAQATYQNKVVDRLKTDRRALEAAEAQLAKDSQSIGALIQKRVSEERAKNGIVVLGTGQMSYPSDGEITSGFGWRMHPILGYQRFHSGVDFGADYGSMIRAADRGVVIFAGWYGGYGNAVIIDHGTTTTTLYGHTSELYVSEGQAVERGQPIAAVGSTGLSTGPHLHFEVRQNGEPVDPMAYF</sequence>
<keyword evidence="7" id="KW-1185">Reference proteome</keyword>
<feature type="coiled-coil region" evidence="2">
    <location>
        <begin position="157"/>
        <end position="226"/>
    </location>
</feature>
<feature type="domain" description="M23ase beta-sheet core" evidence="4">
    <location>
        <begin position="279"/>
        <end position="374"/>
    </location>
</feature>
<dbReference type="InterPro" id="IPR057309">
    <property type="entry name" value="PcsB_CC"/>
</dbReference>
<dbReference type="AlphaFoldDB" id="A0A2T1DLF5"/>
<dbReference type="PANTHER" id="PTHR21666:SF289">
    <property type="entry name" value="L-ALA--D-GLU ENDOPEPTIDASE"/>
    <property type="match status" value="1"/>
</dbReference>
<keyword evidence="2" id="KW-0175">Coiled coil</keyword>
<accession>A0A2T1DLF5</accession>
<keyword evidence="1 3" id="KW-0732">Signal</keyword>
<evidence type="ECO:0000313" key="6">
    <source>
        <dbReference type="EMBL" id="PSB21337.1"/>
    </source>
</evidence>
<feature type="coiled-coil region" evidence="2">
    <location>
        <begin position="27"/>
        <end position="103"/>
    </location>
</feature>
<gene>
    <name evidence="6" type="ORF">C7B65_04550</name>
</gene>
<dbReference type="Gene3D" id="2.70.70.10">
    <property type="entry name" value="Glucose Permease (Domain IIA)"/>
    <property type="match status" value="1"/>
</dbReference>
<dbReference type="SUPFAM" id="SSF51261">
    <property type="entry name" value="Duplicated hybrid motif"/>
    <property type="match status" value="1"/>
</dbReference>
<evidence type="ECO:0000256" key="2">
    <source>
        <dbReference type="SAM" id="Coils"/>
    </source>
</evidence>
<dbReference type="GO" id="GO:0004222">
    <property type="term" value="F:metalloendopeptidase activity"/>
    <property type="evidence" value="ECO:0007669"/>
    <property type="project" value="TreeGrafter"/>
</dbReference>
<feature type="domain" description="Peptidoglycan hydrolase PcsB coiled-coil" evidence="5">
    <location>
        <begin position="114"/>
        <end position="168"/>
    </location>
</feature>
<dbReference type="FunFam" id="2.70.70.10:FF:000006">
    <property type="entry name" value="M23 family peptidase"/>
    <property type="match status" value="1"/>
</dbReference>
<dbReference type="InterPro" id="IPR050570">
    <property type="entry name" value="Cell_wall_metabolism_enzyme"/>
</dbReference>
<dbReference type="OrthoDB" id="507840at2"/>
<evidence type="ECO:0000259" key="5">
    <source>
        <dbReference type="Pfam" id="PF24568"/>
    </source>
</evidence>
<dbReference type="InterPro" id="IPR016047">
    <property type="entry name" value="M23ase_b-sheet_dom"/>
</dbReference>
<dbReference type="STRING" id="1920490.GCA_001895925_02213"/>
<dbReference type="InterPro" id="IPR011055">
    <property type="entry name" value="Dup_hybrid_motif"/>
</dbReference>
<evidence type="ECO:0000256" key="3">
    <source>
        <dbReference type="SAM" id="SignalP"/>
    </source>
</evidence>
<dbReference type="Gene3D" id="6.10.250.3150">
    <property type="match status" value="1"/>
</dbReference>
<reference evidence="6 7" key="1">
    <citation type="submission" date="2018-02" db="EMBL/GenBank/DDBJ databases">
        <authorList>
            <person name="Cohen D.B."/>
            <person name="Kent A.D."/>
        </authorList>
    </citation>
    <scope>NUCLEOTIDE SEQUENCE [LARGE SCALE GENOMIC DNA]</scope>
    <source>
        <strain evidence="6 7">ULC007</strain>
    </source>
</reference>
<comment type="caution">
    <text evidence="6">The sequence shown here is derived from an EMBL/GenBank/DDBJ whole genome shotgun (WGS) entry which is preliminary data.</text>
</comment>
<name>A0A2T1DLF5_9CYAN</name>
<evidence type="ECO:0000259" key="4">
    <source>
        <dbReference type="Pfam" id="PF01551"/>
    </source>
</evidence>
<dbReference type="Pfam" id="PF24568">
    <property type="entry name" value="CC_PcsB"/>
    <property type="match status" value="1"/>
</dbReference>
<protein>
    <submittedName>
        <fullName evidence="6">Peptidase M23</fullName>
    </submittedName>
</protein>
<feature type="chain" id="PRO_5015598434" evidence="3">
    <location>
        <begin position="23"/>
        <end position="378"/>
    </location>
</feature>
<evidence type="ECO:0000313" key="7">
    <source>
        <dbReference type="Proteomes" id="UP000238634"/>
    </source>
</evidence>
<feature type="signal peptide" evidence="3">
    <location>
        <begin position="1"/>
        <end position="22"/>
    </location>
</feature>
<reference evidence="6 7" key="2">
    <citation type="submission" date="2018-03" db="EMBL/GenBank/DDBJ databases">
        <title>The ancient ancestry and fast evolution of plastids.</title>
        <authorList>
            <person name="Moore K.R."/>
            <person name="Magnabosco C."/>
            <person name="Momper L."/>
            <person name="Gold D.A."/>
            <person name="Bosak T."/>
            <person name="Fournier G.P."/>
        </authorList>
    </citation>
    <scope>NUCLEOTIDE SEQUENCE [LARGE SCALE GENOMIC DNA]</scope>
    <source>
        <strain evidence="6 7">ULC007</strain>
    </source>
</reference>